<sequence length="154" mass="16222">MKKGILMIAAVGALFFTSCKDDASSKVKAENVETAAERDAQVAAFGELTFEEEEFDFGNIAKGAPQEHVFKFTNTGEGPLVITNATSTCGCTVPTYPKNETIAPGESGEMLVKFNGSGQGQVTKTVTVTANTENGSEQIRIKAFVEGGEEETAG</sequence>
<dbReference type="OrthoDB" id="826619at2"/>
<dbReference type="PANTHER" id="PTHR37833:SF1">
    <property type="entry name" value="SIGNAL PEPTIDE PROTEIN"/>
    <property type="match status" value="1"/>
</dbReference>
<gene>
    <name evidence="1" type="ORF">BC962_2856</name>
</gene>
<name>A0A495P5S0_9FLAO</name>
<accession>A0A495P5S0</accession>
<dbReference type="InterPro" id="IPR011467">
    <property type="entry name" value="DUF1573"/>
</dbReference>
<dbReference type="Pfam" id="PF07610">
    <property type="entry name" value="DUF1573"/>
    <property type="match status" value="1"/>
</dbReference>
<evidence type="ECO:0000313" key="1">
    <source>
        <dbReference type="EMBL" id="RKS45180.1"/>
    </source>
</evidence>
<evidence type="ECO:0000313" key="2">
    <source>
        <dbReference type="Proteomes" id="UP000276282"/>
    </source>
</evidence>
<comment type="caution">
    <text evidence="1">The sequence shown here is derived from an EMBL/GenBank/DDBJ whole genome shotgun (WGS) entry which is preliminary data.</text>
</comment>
<organism evidence="1 2">
    <name type="scientific">Gillisia mitskevichiae</name>
    <dbReference type="NCBI Taxonomy" id="270921"/>
    <lineage>
        <taxon>Bacteria</taxon>
        <taxon>Pseudomonadati</taxon>
        <taxon>Bacteroidota</taxon>
        <taxon>Flavobacteriia</taxon>
        <taxon>Flavobacteriales</taxon>
        <taxon>Flavobacteriaceae</taxon>
        <taxon>Gillisia</taxon>
    </lineage>
</organism>
<keyword evidence="2" id="KW-1185">Reference proteome</keyword>
<dbReference type="Gene3D" id="2.60.40.10">
    <property type="entry name" value="Immunoglobulins"/>
    <property type="match status" value="1"/>
</dbReference>
<dbReference type="RefSeq" id="WP_121346638.1">
    <property type="nucleotide sequence ID" value="NZ_RBLG01000004.1"/>
</dbReference>
<dbReference type="PROSITE" id="PS51257">
    <property type="entry name" value="PROKAR_LIPOPROTEIN"/>
    <property type="match status" value="1"/>
</dbReference>
<dbReference type="PANTHER" id="PTHR37833">
    <property type="entry name" value="LIPOPROTEIN-RELATED"/>
    <property type="match status" value="1"/>
</dbReference>
<protein>
    <submittedName>
        <fullName evidence="1">Uncharacterized protein DUF1573</fullName>
    </submittedName>
</protein>
<proteinExistence type="predicted"/>
<dbReference type="EMBL" id="RBLG01000004">
    <property type="protein sequence ID" value="RKS45180.1"/>
    <property type="molecule type" value="Genomic_DNA"/>
</dbReference>
<dbReference type="InterPro" id="IPR013783">
    <property type="entry name" value="Ig-like_fold"/>
</dbReference>
<dbReference type="AlphaFoldDB" id="A0A495P5S0"/>
<dbReference type="Proteomes" id="UP000276282">
    <property type="component" value="Unassembled WGS sequence"/>
</dbReference>
<reference evidence="1 2" key="1">
    <citation type="submission" date="2018-10" db="EMBL/GenBank/DDBJ databases">
        <title>Genomic Encyclopedia of Archaeal and Bacterial Type Strains, Phase II (KMG-II): from individual species to whole genera.</title>
        <authorList>
            <person name="Goeker M."/>
        </authorList>
    </citation>
    <scope>NUCLEOTIDE SEQUENCE [LARGE SCALE GENOMIC DNA]</scope>
    <source>
        <strain evidence="1 2">DSM 19839</strain>
    </source>
</reference>